<keyword evidence="3" id="KW-1185">Reference proteome</keyword>
<dbReference type="AlphaFoldDB" id="A0A1H7UIA9"/>
<evidence type="ECO:0000313" key="2">
    <source>
        <dbReference type="EMBL" id="SEL96762.1"/>
    </source>
</evidence>
<evidence type="ECO:0000256" key="1">
    <source>
        <dbReference type="SAM" id="Phobius"/>
    </source>
</evidence>
<dbReference type="EMBL" id="FOBS01000001">
    <property type="protein sequence ID" value="SEL96762.1"/>
    <property type="molecule type" value="Genomic_DNA"/>
</dbReference>
<reference evidence="2 3" key="1">
    <citation type="submission" date="2016-10" db="EMBL/GenBank/DDBJ databases">
        <authorList>
            <person name="de Groot N.N."/>
        </authorList>
    </citation>
    <scope>NUCLEOTIDE SEQUENCE [LARGE SCALE GENOMIC DNA]</scope>
    <source>
        <strain evidence="2 3">DSM 8423</strain>
    </source>
</reference>
<gene>
    <name evidence="2" type="ORF">SAMN04489760_101211</name>
</gene>
<keyword evidence="1" id="KW-0812">Transmembrane</keyword>
<organism evidence="2 3">
    <name type="scientific">Syntrophus gentianae</name>
    <dbReference type="NCBI Taxonomy" id="43775"/>
    <lineage>
        <taxon>Bacteria</taxon>
        <taxon>Pseudomonadati</taxon>
        <taxon>Thermodesulfobacteriota</taxon>
        <taxon>Syntrophia</taxon>
        <taxon>Syntrophales</taxon>
        <taxon>Syntrophaceae</taxon>
        <taxon>Syntrophus</taxon>
    </lineage>
</organism>
<sequence length="74" mass="8297">MKLPAHEGKFSGVTTLMVPSCWLLIIPVLDLSLISKFLLLRIIIKDSLLEHLVLFYIKTSLLTAVTCLSLIDPF</sequence>
<feature type="transmembrane region" description="Helical" evidence="1">
    <location>
        <begin position="52"/>
        <end position="71"/>
    </location>
</feature>
<feature type="transmembrane region" description="Helical" evidence="1">
    <location>
        <begin position="16"/>
        <end position="40"/>
    </location>
</feature>
<keyword evidence="1" id="KW-0472">Membrane</keyword>
<accession>A0A1H7UIA9</accession>
<protein>
    <submittedName>
        <fullName evidence="2">Uncharacterized protein</fullName>
    </submittedName>
</protein>
<proteinExistence type="predicted"/>
<evidence type="ECO:0000313" key="3">
    <source>
        <dbReference type="Proteomes" id="UP000198744"/>
    </source>
</evidence>
<name>A0A1H7UIA9_9BACT</name>
<keyword evidence="1" id="KW-1133">Transmembrane helix</keyword>
<dbReference type="Proteomes" id="UP000198744">
    <property type="component" value="Unassembled WGS sequence"/>
</dbReference>